<dbReference type="Proteomes" id="UP000264071">
    <property type="component" value="Unassembled WGS sequence"/>
</dbReference>
<accession>A0A3D4V9H8</accession>
<gene>
    <name evidence="2" type="ORF">DGD08_11195</name>
</gene>
<dbReference type="EMBL" id="DPIY01000010">
    <property type="protein sequence ID" value="HCT57755.1"/>
    <property type="molecule type" value="Genomic_DNA"/>
</dbReference>
<reference evidence="2 3" key="1">
    <citation type="journal article" date="2018" name="Nat. Biotechnol.">
        <title>A standardized bacterial taxonomy based on genome phylogeny substantially revises the tree of life.</title>
        <authorList>
            <person name="Parks D.H."/>
            <person name="Chuvochina M."/>
            <person name="Waite D.W."/>
            <person name="Rinke C."/>
            <person name="Skarshewski A."/>
            <person name="Chaumeil P.A."/>
            <person name="Hugenholtz P."/>
        </authorList>
    </citation>
    <scope>NUCLEOTIDE SEQUENCE [LARGE SCALE GENOMIC DNA]</scope>
    <source>
        <strain evidence="2">UBA8844</strain>
    </source>
</reference>
<protein>
    <submittedName>
        <fullName evidence="2">Uncharacterized protein</fullName>
    </submittedName>
</protein>
<organism evidence="2 3">
    <name type="scientific">Gemmatimonas aurantiaca</name>
    <dbReference type="NCBI Taxonomy" id="173480"/>
    <lineage>
        <taxon>Bacteria</taxon>
        <taxon>Pseudomonadati</taxon>
        <taxon>Gemmatimonadota</taxon>
        <taxon>Gemmatimonadia</taxon>
        <taxon>Gemmatimonadales</taxon>
        <taxon>Gemmatimonadaceae</taxon>
        <taxon>Gemmatimonas</taxon>
    </lineage>
</organism>
<comment type="caution">
    <text evidence="2">The sequence shown here is derived from an EMBL/GenBank/DDBJ whole genome shotgun (WGS) entry which is preliminary data.</text>
</comment>
<dbReference type="AlphaFoldDB" id="A0A3D4V9H8"/>
<evidence type="ECO:0000256" key="1">
    <source>
        <dbReference type="SAM" id="SignalP"/>
    </source>
</evidence>
<evidence type="ECO:0000313" key="2">
    <source>
        <dbReference type="EMBL" id="HCT57755.1"/>
    </source>
</evidence>
<feature type="signal peptide" evidence="1">
    <location>
        <begin position="1"/>
        <end position="23"/>
    </location>
</feature>
<name>A0A3D4V9H8_9BACT</name>
<keyword evidence="1" id="KW-0732">Signal</keyword>
<proteinExistence type="predicted"/>
<evidence type="ECO:0000313" key="3">
    <source>
        <dbReference type="Proteomes" id="UP000264071"/>
    </source>
</evidence>
<feature type="chain" id="PRO_5017718246" evidence="1">
    <location>
        <begin position="24"/>
        <end position="196"/>
    </location>
</feature>
<sequence length="196" mass="21336">MQISGYRAAWAAAMMAAAGTLAAAPVDAQITGVTRSQVADITRLTFGYLCDDDFVVRNDSDREVNVELAVDKATDKTRITLAAHEQVAFTSKSKEDIALWVNDKLVAKAEKEKRNCKDVQGNASVAVAPLDVQQDDRGGRTRYANYPYFDPWLFGAYGPFGYGAYGGMGAFGYRPFYTGYIGVPIVVSPRGGGRRR</sequence>